<keyword evidence="2" id="KW-1185">Reference proteome</keyword>
<reference evidence="1 2" key="1">
    <citation type="submission" date="2022-10" db="EMBL/GenBank/DDBJ databases">
        <authorList>
            <person name="Cortes-Martin A."/>
            <person name="Buttimer C.T.H."/>
            <person name="Hill C."/>
        </authorList>
    </citation>
    <scope>NUCLEOTIDE SEQUENCE [LARGE SCALE GENOMIC DNA]</scope>
</reference>
<dbReference type="EMBL" id="OP744025">
    <property type="protein sequence ID" value="UZZ64447.1"/>
    <property type="molecule type" value="Genomic_DNA"/>
</dbReference>
<organism evidence="1 2">
    <name type="scientific">Escherichia phage A5-4</name>
    <dbReference type="NCBI Taxonomy" id="2996162"/>
    <lineage>
        <taxon>Viruses</taxon>
        <taxon>Duplodnaviria</taxon>
        <taxon>Heunggongvirae</taxon>
        <taxon>Uroviricota</taxon>
        <taxon>Caudoviricetes</taxon>
        <taxon>Vequintavirinae</taxon>
    </lineage>
</organism>
<name>A0AAE9PZW4_9CAUD</name>
<protein>
    <submittedName>
        <fullName evidence="1">Uncharacterized protein</fullName>
    </submittedName>
</protein>
<dbReference type="Proteomes" id="UP001236076">
    <property type="component" value="Segment"/>
</dbReference>
<gene>
    <name evidence="1" type="ORF">A54_207</name>
</gene>
<sequence length="128" mass="14961">MFEINTSVGKKTFEDDAFAMLPLRWVTEMSGEDLKRMILLRWRFSFFAEFASRQGESVETCFYESQVALCELFQMSPTSQAKVSAFLKKMETGGYIRIYRDKVIINGKSKPRHYIVVNDPILKEKYGY</sequence>
<evidence type="ECO:0000313" key="2">
    <source>
        <dbReference type="Proteomes" id="UP001236076"/>
    </source>
</evidence>
<proteinExistence type="predicted"/>
<evidence type="ECO:0000313" key="1">
    <source>
        <dbReference type="EMBL" id="UZZ64447.1"/>
    </source>
</evidence>
<accession>A0AAE9PZW4</accession>